<proteinExistence type="inferred from homology"/>
<evidence type="ECO:0000256" key="2">
    <source>
        <dbReference type="ARBA" id="ARBA00022603"/>
    </source>
</evidence>
<dbReference type="PRINTS" id="PR00105">
    <property type="entry name" value="C5METTRFRASE"/>
</dbReference>
<dbReference type="PANTHER" id="PTHR10629:SF52">
    <property type="entry name" value="DNA (CYTOSINE-5)-METHYLTRANSFERASE 1"/>
    <property type="match status" value="1"/>
</dbReference>
<reference evidence="7" key="1">
    <citation type="journal article" date="2014" name="Int. J. Syst. Evol. Microbiol.">
        <title>Complete genome sequence of Corynebacterium casei LMG S-19264T (=DSM 44701T), isolated from a smear-ripened cheese.</title>
        <authorList>
            <consortium name="US DOE Joint Genome Institute (JGI-PGF)"/>
            <person name="Walter F."/>
            <person name="Albersmeier A."/>
            <person name="Kalinowski J."/>
            <person name="Ruckert C."/>
        </authorList>
    </citation>
    <scope>NUCLEOTIDE SEQUENCE</scope>
    <source>
        <strain evidence="7">JCM 4403</strain>
    </source>
</reference>
<dbReference type="AlphaFoldDB" id="A0A918EUA2"/>
<evidence type="ECO:0000256" key="3">
    <source>
        <dbReference type="ARBA" id="ARBA00022679"/>
    </source>
</evidence>
<keyword evidence="5" id="KW-0680">Restriction system</keyword>
<dbReference type="Pfam" id="PF00145">
    <property type="entry name" value="DNA_methylase"/>
    <property type="match status" value="1"/>
</dbReference>
<evidence type="ECO:0000256" key="5">
    <source>
        <dbReference type="ARBA" id="ARBA00022747"/>
    </source>
</evidence>
<comment type="similarity">
    <text evidence="6">Belongs to the class I-like SAM-binding methyltransferase superfamily. C5-methyltransferase family.</text>
</comment>
<comment type="caution">
    <text evidence="7">The sequence shown here is derived from an EMBL/GenBank/DDBJ whole genome shotgun (WGS) entry which is preliminary data.</text>
</comment>
<keyword evidence="3 6" id="KW-0808">Transferase</keyword>
<dbReference type="GO" id="GO:0003677">
    <property type="term" value="F:DNA binding"/>
    <property type="evidence" value="ECO:0007669"/>
    <property type="project" value="TreeGrafter"/>
</dbReference>
<dbReference type="EMBL" id="BMTU01000001">
    <property type="protein sequence ID" value="GGQ65785.1"/>
    <property type="molecule type" value="Genomic_DNA"/>
</dbReference>
<dbReference type="InterPro" id="IPR050390">
    <property type="entry name" value="C5-Methyltransferase"/>
</dbReference>
<dbReference type="GO" id="GO:0044027">
    <property type="term" value="P:negative regulation of gene expression via chromosomal CpG island methylation"/>
    <property type="evidence" value="ECO:0007669"/>
    <property type="project" value="TreeGrafter"/>
</dbReference>
<organism evidence="7 8">
    <name type="scientific">Streptomyces pilosus</name>
    <dbReference type="NCBI Taxonomy" id="28893"/>
    <lineage>
        <taxon>Bacteria</taxon>
        <taxon>Bacillati</taxon>
        <taxon>Actinomycetota</taxon>
        <taxon>Actinomycetes</taxon>
        <taxon>Kitasatosporales</taxon>
        <taxon>Streptomycetaceae</taxon>
        <taxon>Streptomyces</taxon>
    </lineage>
</organism>
<gene>
    <name evidence="7" type="ORF">GCM10010280_10440</name>
</gene>
<sequence>MTDQLAFADVCAGAGGLASGLESAGFSPVLLLDNKSLACETLLANRPQWNVVCEDLIDFLPEEHPEVLDVDLLSAGLPRVKASAAVGRGTSEPELRLLKAAVYLVHAVQPRALLLENLPALVDSPVYADVRSFIEDELTHLGYGSHWFVLNAADFGVPQERLQGVLVALREPWFHAFVPPPPTVSEHVSAGRALRRSMGARGWSEADAWADQARSVAPTVVGGSDNRGGPDLGPTGTKRAWARMGVNAGAFADEVPGPDYVWPRSNDVSEMLKITVDQAAVLQAFPPEWQITGQKTARYRQIGHATPPPVGRALGRAISTALRSPVGAQAMGGTAPPIAGYTSSP</sequence>
<dbReference type="GO" id="GO:0009307">
    <property type="term" value="P:DNA restriction-modification system"/>
    <property type="evidence" value="ECO:0007669"/>
    <property type="project" value="UniProtKB-KW"/>
</dbReference>
<dbReference type="GO" id="GO:0003886">
    <property type="term" value="F:DNA (cytosine-5-)-methyltransferase activity"/>
    <property type="evidence" value="ECO:0007669"/>
    <property type="project" value="UniProtKB-EC"/>
</dbReference>
<protein>
    <recommendedName>
        <fullName evidence="1">DNA (cytosine-5-)-methyltransferase</fullName>
        <ecNumber evidence="1">2.1.1.37</ecNumber>
    </recommendedName>
</protein>
<dbReference type="RefSeq" id="WP_189556022.1">
    <property type="nucleotide sequence ID" value="NZ_BMTU01000001.1"/>
</dbReference>
<dbReference type="Gene3D" id="3.40.50.150">
    <property type="entry name" value="Vaccinia Virus protein VP39"/>
    <property type="match status" value="1"/>
</dbReference>
<dbReference type="PROSITE" id="PS51679">
    <property type="entry name" value="SAM_MT_C5"/>
    <property type="match status" value="1"/>
</dbReference>
<dbReference type="Gene3D" id="3.90.120.10">
    <property type="entry name" value="DNA Methylase, subunit A, domain 2"/>
    <property type="match status" value="1"/>
</dbReference>
<reference evidence="7" key="2">
    <citation type="submission" date="2020-09" db="EMBL/GenBank/DDBJ databases">
        <authorList>
            <person name="Sun Q."/>
            <person name="Ohkuma M."/>
        </authorList>
    </citation>
    <scope>NUCLEOTIDE SEQUENCE</scope>
    <source>
        <strain evidence="7">JCM 4403</strain>
    </source>
</reference>
<keyword evidence="8" id="KW-1185">Reference proteome</keyword>
<evidence type="ECO:0000256" key="6">
    <source>
        <dbReference type="PROSITE-ProRule" id="PRU01016"/>
    </source>
</evidence>
<evidence type="ECO:0000256" key="4">
    <source>
        <dbReference type="ARBA" id="ARBA00022691"/>
    </source>
</evidence>
<dbReference type="SUPFAM" id="SSF53335">
    <property type="entry name" value="S-adenosyl-L-methionine-dependent methyltransferases"/>
    <property type="match status" value="1"/>
</dbReference>
<keyword evidence="4 6" id="KW-0949">S-adenosyl-L-methionine</keyword>
<evidence type="ECO:0000256" key="1">
    <source>
        <dbReference type="ARBA" id="ARBA00011975"/>
    </source>
</evidence>
<keyword evidence="2 6" id="KW-0489">Methyltransferase</keyword>
<dbReference type="Proteomes" id="UP000656732">
    <property type="component" value="Unassembled WGS sequence"/>
</dbReference>
<evidence type="ECO:0000313" key="7">
    <source>
        <dbReference type="EMBL" id="GGQ65785.1"/>
    </source>
</evidence>
<dbReference type="EC" id="2.1.1.37" evidence="1"/>
<dbReference type="PANTHER" id="PTHR10629">
    <property type="entry name" value="CYTOSINE-SPECIFIC METHYLTRANSFERASE"/>
    <property type="match status" value="1"/>
</dbReference>
<dbReference type="InterPro" id="IPR029063">
    <property type="entry name" value="SAM-dependent_MTases_sf"/>
</dbReference>
<accession>A0A918EUA2</accession>
<comment type="caution">
    <text evidence="6">Lacks conserved residue(s) required for the propagation of feature annotation.</text>
</comment>
<dbReference type="GO" id="GO:0032259">
    <property type="term" value="P:methylation"/>
    <property type="evidence" value="ECO:0007669"/>
    <property type="project" value="UniProtKB-KW"/>
</dbReference>
<name>A0A918EUA2_9ACTN</name>
<evidence type="ECO:0000313" key="8">
    <source>
        <dbReference type="Proteomes" id="UP000656732"/>
    </source>
</evidence>
<dbReference type="InterPro" id="IPR001525">
    <property type="entry name" value="C5_MeTfrase"/>
</dbReference>